<evidence type="ECO:0000256" key="2">
    <source>
        <dbReference type="SAM" id="Phobius"/>
    </source>
</evidence>
<feature type="region of interest" description="Disordered" evidence="1">
    <location>
        <begin position="329"/>
        <end position="385"/>
    </location>
</feature>
<organism evidence="3 4">
    <name type="scientific">Gymnopilus junonius</name>
    <name type="common">Spectacular rustgill mushroom</name>
    <name type="synonym">Gymnopilus spectabilis subsp. junonius</name>
    <dbReference type="NCBI Taxonomy" id="109634"/>
    <lineage>
        <taxon>Eukaryota</taxon>
        <taxon>Fungi</taxon>
        <taxon>Dikarya</taxon>
        <taxon>Basidiomycota</taxon>
        <taxon>Agaricomycotina</taxon>
        <taxon>Agaricomycetes</taxon>
        <taxon>Agaricomycetidae</taxon>
        <taxon>Agaricales</taxon>
        <taxon>Agaricineae</taxon>
        <taxon>Hymenogastraceae</taxon>
        <taxon>Gymnopilus</taxon>
    </lineage>
</organism>
<keyword evidence="4" id="KW-1185">Reference proteome</keyword>
<evidence type="ECO:0000313" key="3">
    <source>
        <dbReference type="EMBL" id="KAF8909034.1"/>
    </source>
</evidence>
<proteinExistence type="predicted"/>
<dbReference type="EMBL" id="JADNYJ010000010">
    <property type="protein sequence ID" value="KAF8909034.1"/>
    <property type="molecule type" value="Genomic_DNA"/>
</dbReference>
<keyword evidence="2" id="KW-1133">Transmembrane helix</keyword>
<keyword evidence="2" id="KW-0472">Membrane</keyword>
<name>A0A9P5NYS5_GYMJU</name>
<accession>A0A9P5NYS5</accession>
<keyword evidence="2" id="KW-0812">Transmembrane</keyword>
<evidence type="ECO:0000313" key="4">
    <source>
        <dbReference type="Proteomes" id="UP000724874"/>
    </source>
</evidence>
<dbReference type="AlphaFoldDB" id="A0A9P5NYS5"/>
<protein>
    <submittedName>
        <fullName evidence="3">Uncharacterized protein</fullName>
    </submittedName>
</protein>
<reference evidence="3" key="1">
    <citation type="submission" date="2020-11" db="EMBL/GenBank/DDBJ databases">
        <authorList>
            <consortium name="DOE Joint Genome Institute"/>
            <person name="Ahrendt S."/>
            <person name="Riley R."/>
            <person name="Andreopoulos W."/>
            <person name="LaButti K."/>
            <person name="Pangilinan J."/>
            <person name="Ruiz-duenas F.J."/>
            <person name="Barrasa J.M."/>
            <person name="Sanchez-Garcia M."/>
            <person name="Camarero S."/>
            <person name="Miyauchi S."/>
            <person name="Serrano A."/>
            <person name="Linde D."/>
            <person name="Babiker R."/>
            <person name="Drula E."/>
            <person name="Ayuso-Fernandez I."/>
            <person name="Pacheco R."/>
            <person name="Padilla G."/>
            <person name="Ferreira P."/>
            <person name="Barriuso J."/>
            <person name="Kellner H."/>
            <person name="Castanera R."/>
            <person name="Alfaro M."/>
            <person name="Ramirez L."/>
            <person name="Pisabarro A.G."/>
            <person name="Kuo A."/>
            <person name="Tritt A."/>
            <person name="Lipzen A."/>
            <person name="He G."/>
            <person name="Yan M."/>
            <person name="Ng V."/>
            <person name="Cullen D."/>
            <person name="Martin F."/>
            <person name="Rosso M.-N."/>
            <person name="Henrissat B."/>
            <person name="Hibbett D."/>
            <person name="Martinez A.T."/>
            <person name="Grigoriev I.V."/>
        </authorList>
    </citation>
    <scope>NUCLEOTIDE SEQUENCE</scope>
    <source>
        <strain evidence="3">AH 44721</strain>
    </source>
</reference>
<dbReference type="Proteomes" id="UP000724874">
    <property type="component" value="Unassembled WGS sequence"/>
</dbReference>
<evidence type="ECO:0000256" key="1">
    <source>
        <dbReference type="SAM" id="MobiDB-lite"/>
    </source>
</evidence>
<comment type="caution">
    <text evidence="3">The sequence shown here is derived from an EMBL/GenBank/DDBJ whole genome shotgun (WGS) entry which is preliminary data.</text>
</comment>
<sequence length="490" mass="53120">MCGDDDYHRTRKHHFIPPSFFTGTLHPAPTALRSSPTPTLVPPAFEKHSIRNSPTYPPDVGRNIGLSSPPHHCTFIQSLAASPPSHSAPPPAPTQLEIAFLHPLTRTPLLATRSSFSGTPDTPAQQFSSVALDSHPAPSFVVVLSSQPPPELSSCFGTLPSLHGKGVGGRPAHRLFVRSALIPSDPQFLHCSVPLSPAAHAIDRMQQGQRRPTRRRAANDIHTHLQADRELPDKARAWHEPLESLAPSHSAAASIDKITGCVDARRAGVSFIAFILAAVLSAHALPISGLTTIPGVEVAAHDVIHGAVDVPLKLVGMAQVPVMLLAVGSSSPRSRHNSHNGRDWEARRHGSGSRHRRELDARRHGSGSHRNSQNGRGLEAHHHGSGSRHRRMVWMLIATGASWMLAAMGLVLANGSRSERALEAVDMVTLTDVMVRRERFCKFNGPLPSVFSLIDRECLSITAVKAAKTLLLTRQAQATRMREHKDRQPP</sequence>
<gene>
    <name evidence="3" type="ORF">CPB84DRAFT_1843376</name>
</gene>
<feature type="transmembrane region" description="Helical" evidence="2">
    <location>
        <begin position="392"/>
        <end position="413"/>
    </location>
</feature>